<dbReference type="PANTHER" id="PTHR39173">
    <property type="entry name" value="ACETYLTRANSFERASE"/>
    <property type="match status" value="1"/>
</dbReference>
<dbReference type="InterPro" id="IPR000182">
    <property type="entry name" value="GNAT_dom"/>
</dbReference>
<evidence type="ECO:0000259" key="1">
    <source>
        <dbReference type="PROSITE" id="PS51186"/>
    </source>
</evidence>
<dbReference type="InterPro" id="IPR016181">
    <property type="entry name" value="Acyl_CoA_acyltransferase"/>
</dbReference>
<comment type="caution">
    <text evidence="2">The sequence shown here is derived from an EMBL/GenBank/DDBJ whole genome shotgun (WGS) entry which is preliminary data.</text>
</comment>
<protein>
    <recommendedName>
        <fullName evidence="1">N-acetyltransferase domain-containing protein</fullName>
    </recommendedName>
</protein>
<evidence type="ECO:0000313" key="2">
    <source>
        <dbReference type="EMBL" id="GAB19369.1"/>
    </source>
</evidence>
<name>H0R2R8_9ACTN</name>
<proteinExistence type="predicted"/>
<keyword evidence="3" id="KW-1185">Reference proteome</keyword>
<gene>
    <name evidence="2" type="ORF">GOEFS_082_00030</name>
</gene>
<dbReference type="AlphaFoldDB" id="H0R2R8"/>
<dbReference type="PANTHER" id="PTHR39173:SF1">
    <property type="entry name" value="ACETYLTRANSFERASE"/>
    <property type="match status" value="1"/>
</dbReference>
<dbReference type="STRING" id="1077974.GOEFS_082_00030"/>
<sequence>MAVGWGFGARTVWVGGGWSGVNGAGGAQFLVDVGEYRGQNLAVMTIELVAPKAVFWESWLEARREWGGPEAHQPGAGLWAAERLGVDLDSRDGFDRWVDALNAQPGAAPSSEVVPATNWWIVRGGRYVGAIQLRHSLNDLLADLGGHVGYGIRPSERRKGIATLALRTVLAYAWGSIGLVEVLITCDETNVGSRRVIESSGGVLDSIRESDELSRGHGHVGNTLRYRVAR</sequence>
<dbReference type="GO" id="GO:0016747">
    <property type="term" value="F:acyltransferase activity, transferring groups other than amino-acyl groups"/>
    <property type="evidence" value="ECO:0007669"/>
    <property type="project" value="InterPro"/>
</dbReference>
<dbReference type="SUPFAM" id="SSF55729">
    <property type="entry name" value="Acyl-CoA N-acyltransferases (Nat)"/>
    <property type="match status" value="1"/>
</dbReference>
<accession>H0R2R8</accession>
<evidence type="ECO:0000313" key="3">
    <source>
        <dbReference type="Proteomes" id="UP000035034"/>
    </source>
</evidence>
<dbReference type="Proteomes" id="UP000035034">
    <property type="component" value="Unassembled WGS sequence"/>
</dbReference>
<reference evidence="2 3" key="1">
    <citation type="submission" date="2011-12" db="EMBL/GenBank/DDBJ databases">
        <title>Whole genome shotgun sequence of Gordonia effusa NBRC 100432.</title>
        <authorList>
            <person name="Yoshida I."/>
            <person name="Takarada H."/>
            <person name="Hosoyama A."/>
            <person name="Tsuchikane K."/>
            <person name="Katsumata H."/>
            <person name="Yamazaki S."/>
            <person name="Fujita N."/>
        </authorList>
    </citation>
    <scope>NUCLEOTIDE SEQUENCE [LARGE SCALE GENOMIC DNA]</scope>
    <source>
        <strain evidence="2 3">NBRC 100432</strain>
    </source>
</reference>
<dbReference type="Pfam" id="PF13302">
    <property type="entry name" value="Acetyltransf_3"/>
    <property type="match status" value="1"/>
</dbReference>
<dbReference type="EMBL" id="BAEH01000082">
    <property type="protein sequence ID" value="GAB19369.1"/>
    <property type="molecule type" value="Genomic_DNA"/>
</dbReference>
<feature type="domain" description="N-acetyltransferase" evidence="1">
    <location>
        <begin position="44"/>
        <end position="227"/>
    </location>
</feature>
<dbReference type="eggNOG" id="COG3981">
    <property type="taxonomic scope" value="Bacteria"/>
</dbReference>
<dbReference type="PROSITE" id="PS51186">
    <property type="entry name" value="GNAT"/>
    <property type="match status" value="1"/>
</dbReference>
<dbReference type="Gene3D" id="3.40.630.30">
    <property type="match status" value="1"/>
</dbReference>
<organism evidence="2 3">
    <name type="scientific">Gordonia effusa NBRC 100432</name>
    <dbReference type="NCBI Taxonomy" id="1077974"/>
    <lineage>
        <taxon>Bacteria</taxon>
        <taxon>Bacillati</taxon>
        <taxon>Actinomycetota</taxon>
        <taxon>Actinomycetes</taxon>
        <taxon>Mycobacteriales</taxon>
        <taxon>Gordoniaceae</taxon>
        <taxon>Gordonia</taxon>
    </lineage>
</organism>